<feature type="non-terminal residue" evidence="3">
    <location>
        <position position="1"/>
    </location>
</feature>
<keyword evidence="2 3" id="KW-0808">Transferase</keyword>
<dbReference type="InterPro" id="IPR015421">
    <property type="entry name" value="PyrdxlP-dep_Trfase_major"/>
</dbReference>
<reference evidence="4" key="1">
    <citation type="journal article" date="2019" name="Int. J. Syst. Evol. Microbiol.">
        <title>The Global Catalogue of Microorganisms (GCM) 10K type strain sequencing project: providing services to taxonomists for standard genome sequencing and annotation.</title>
        <authorList>
            <consortium name="The Broad Institute Genomics Platform"/>
            <consortium name="The Broad Institute Genome Sequencing Center for Infectious Disease"/>
            <person name="Wu L."/>
            <person name="Ma J."/>
        </authorList>
    </citation>
    <scope>NUCLEOTIDE SEQUENCE [LARGE SCALE GENOMIC DNA]</scope>
    <source>
        <strain evidence="4">CECT 7184</strain>
    </source>
</reference>
<sequence>KSLPDLGEQEIYLLPKLSEETRYYVFFKGLTGGTMPMGLLLPPMKFSKLFLSDDKTKPLFHGHSFTANPLACTAALASMELLLKEDTLTHIKLIYEKHLNFSKTLQQHPKLKM</sequence>
<organism evidence="3 4">
    <name type="scientific">Paenimyroides ceti</name>
    <dbReference type="NCBI Taxonomy" id="395087"/>
    <lineage>
        <taxon>Bacteria</taxon>
        <taxon>Pseudomonadati</taxon>
        <taxon>Bacteroidota</taxon>
        <taxon>Flavobacteriia</taxon>
        <taxon>Flavobacteriales</taxon>
        <taxon>Flavobacteriaceae</taxon>
        <taxon>Paenimyroides</taxon>
    </lineage>
</organism>
<dbReference type="PANTHER" id="PTHR42684">
    <property type="entry name" value="ADENOSYLMETHIONINE-8-AMINO-7-OXONONANOATE AMINOTRANSFERASE"/>
    <property type="match status" value="1"/>
</dbReference>
<dbReference type="Gene3D" id="3.90.1150.10">
    <property type="entry name" value="Aspartate Aminotransferase, domain 1"/>
    <property type="match status" value="1"/>
</dbReference>
<evidence type="ECO:0000256" key="1">
    <source>
        <dbReference type="ARBA" id="ARBA00022576"/>
    </source>
</evidence>
<comment type="caution">
    <text evidence="3">The sequence shown here is derived from an EMBL/GenBank/DDBJ whole genome shotgun (WGS) entry which is preliminary data.</text>
</comment>
<evidence type="ECO:0000313" key="4">
    <source>
        <dbReference type="Proteomes" id="UP001242368"/>
    </source>
</evidence>
<keyword evidence="4" id="KW-1185">Reference proteome</keyword>
<evidence type="ECO:0000256" key="2">
    <source>
        <dbReference type="ARBA" id="ARBA00022679"/>
    </source>
</evidence>
<protein>
    <submittedName>
        <fullName evidence="3">Adenosylmethionine--8-amino-7-oxononanoate aminotransferase BioA</fullName>
        <ecNumber evidence="3">2.6.1.62</ecNumber>
    </submittedName>
</protein>
<dbReference type="InterPro" id="IPR015424">
    <property type="entry name" value="PyrdxlP-dep_Trfase"/>
</dbReference>
<dbReference type="EMBL" id="JAUFQU010000095">
    <property type="protein sequence ID" value="MDN3710513.1"/>
    <property type="molecule type" value="Genomic_DNA"/>
</dbReference>
<name>A0ABT8D3K6_9FLAO</name>
<keyword evidence="1 3" id="KW-0032">Aminotransferase</keyword>
<evidence type="ECO:0000313" key="3">
    <source>
        <dbReference type="EMBL" id="MDN3710513.1"/>
    </source>
</evidence>
<dbReference type="EC" id="2.6.1.62" evidence="3"/>
<gene>
    <name evidence="3" type="ORF">QW060_27345</name>
</gene>
<accession>A0ABT8D3K6</accession>
<dbReference type="InterPro" id="IPR015422">
    <property type="entry name" value="PyrdxlP-dep_Trfase_small"/>
</dbReference>
<dbReference type="Gene3D" id="3.40.640.10">
    <property type="entry name" value="Type I PLP-dependent aspartate aminotransferase-like (Major domain)"/>
    <property type="match status" value="1"/>
</dbReference>
<dbReference type="PANTHER" id="PTHR42684:SF3">
    <property type="entry name" value="ADENOSYLMETHIONINE-8-AMINO-7-OXONONANOATE AMINOTRANSFERASE"/>
    <property type="match status" value="1"/>
</dbReference>
<dbReference type="GO" id="GO:0004015">
    <property type="term" value="F:adenosylmethionine-8-amino-7-oxononanoate transaminase activity"/>
    <property type="evidence" value="ECO:0007669"/>
    <property type="project" value="UniProtKB-EC"/>
</dbReference>
<proteinExistence type="predicted"/>
<dbReference type="SUPFAM" id="SSF53383">
    <property type="entry name" value="PLP-dependent transferases"/>
    <property type="match status" value="1"/>
</dbReference>
<dbReference type="Proteomes" id="UP001242368">
    <property type="component" value="Unassembled WGS sequence"/>
</dbReference>